<dbReference type="NCBIfam" id="TIGR01198">
    <property type="entry name" value="pgl"/>
    <property type="match status" value="1"/>
</dbReference>
<dbReference type="InterPro" id="IPR012340">
    <property type="entry name" value="NA-bd_OB-fold"/>
</dbReference>
<comment type="similarity">
    <text evidence="2">Belongs to the RRP4 family.</text>
</comment>
<evidence type="ECO:0000256" key="2">
    <source>
        <dbReference type="ARBA" id="ARBA00009155"/>
    </source>
</evidence>
<evidence type="ECO:0000256" key="4">
    <source>
        <dbReference type="ARBA" id="ARBA00022552"/>
    </source>
</evidence>
<dbReference type="CDD" id="cd22525">
    <property type="entry name" value="KH-I_Rrp4_eukar"/>
    <property type="match status" value="1"/>
</dbReference>
<evidence type="ECO:0000313" key="10">
    <source>
        <dbReference type="EMBL" id="PAV73231.1"/>
    </source>
</evidence>
<dbReference type="SUPFAM" id="SSF50249">
    <property type="entry name" value="Nucleic acid-binding proteins"/>
    <property type="match status" value="1"/>
</dbReference>
<keyword evidence="7" id="KW-0539">Nucleus</keyword>
<evidence type="ECO:0000256" key="3">
    <source>
        <dbReference type="ARBA" id="ARBA00010662"/>
    </source>
</evidence>
<dbReference type="InterPro" id="IPR006148">
    <property type="entry name" value="Glc/Gal-6P_isomerase"/>
</dbReference>
<evidence type="ECO:0000256" key="8">
    <source>
        <dbReference type="SAM" id="MobiDB-lite"/>
    </source>
</evidence>
<dbReference type="SUPFAM" id="SSF100950">
    <property type="entry name" value="NagB/RpiA/CoA transferase-like"/>
    <property type="match status" value="1"/>
</dbReference>
<dbReference type="Pfam" id="PF21266">
    <property type="entry name" value="S1_RRP4"/>
    <property type="match status" value="1"/>
</dbReference>
<reference evidence="10 11" key="1">
    <citation type="journal article" date="2017" name="Curr. Biol.">
        <title>Genome architecture and evolution of a unichromosomal asexual nematode.</title>
        <authorList>
            <person name="Fradin H."/>
            <person name="Zegar C."/>
            <person name="Gutwein M."/>
            <person name="Lucas J."/>
            <person name="Kovtun M."/>
            <person name="Corcoran D."/>
            <person name="Baugh L.R."/>
            <person name="Kiontke K."/>
            <person name="Gunsalus K."/>
            <person name="Fitch D.H."/>
            <person name="Piano F."/>
        </authorList>
    </citation>
    <scope>NUCLEOTIDE SEQUENCE [LARGE SCALE GENOMIC DNA]</scope>
    <source>
        <strain evidence="10">PF1309</strain>
    </source>
</reference>
<dbReference type="InterPro" id="IPR048565">
    <property type="entry name" value="S1_RRP4"/>
</dbReference>
<keyword evidence="5" id="KW-0271">Exosome</keyword>
<feature type="region of interest" description="Disordered" evidence="8">
    <location>
        <begin position="617"/>
        <end position="665"/>
    </location>
</feature>
<dbReference type="InterPro" id="IPR025721">
    <property type="entry name" value="Exosome_cplx_N_dom"/>
</dbReference>
<dbReference type="InterPro" id="IPR039104">
    <property type="entry name" value="6PGL"/>
</dbReference>
<sequence>MDEVQEMEVKVVSGPPAVAPDRLLAEIERDGVKGDKIVVPGNVVIENTEFMRGHGTYIHAGKLCASLTGTVQQVNRLVSVKPVKSRYGGEVGDVVIGRVTDVQQKRWKLDVNGRLDANLPLSSVNLPGGELRKKSLEDELMMREYLREGDLLSAEIHEIRNDGTVNLHTRSLKYGKLAQGILVVVPPHTVKRRKMHFHSLPCGCAVIIGCNGYVWVTDMLKNDNDGGYHQDLSQLIPLETRKTMCRVAAVIELLAAHSISIFDSTITLAHDLSMVVEVKELKIPAIAAEIALAVVEKLQHERLAKSISEGRAATPPRSMATLPKQPVISPAMQPLHHPIGRDRSGSGAEGPHPTGAASHARRPTSIITKDPADLRFQVKMYLTELLEQLFRANGLISIGVSGGSMPHILCDVFKTMENVKWKRVKIFMVDERYVESSDPQSNYGQYLALLPPPIQESLVHVPILETVQKSAQQYELVLKQTCQPECIGNKMPRFDIVFLGVGPDGHTASIFPGDKLTKYDPQIVGHLGSSWVYPVLDSPKLPPKRITLGLNALRVAKNTAFIITGEEKANVVKGILSGDTQYPAAQVRPMNHRLTFFFDQGAASKLTPELLRDDSTKKMLNGQPQSPQNMHQTSPPNSQMLRGDHRQQQQQQDNHRDRDEPMDDE</sequence>
<dbReference type="PANTHER" id="PTHR11054">
    <property type="entry name" value="6-PHOSPHOGLUCONOLACTONASE"/>
    <property type="match status" value="1"/>
</dbReference>
<dbReference type="Pfam" id="PF15985">
    <property type="entry name" value="KH_6"/>
    <property type="match status" value="1"/>
</dbReference>
<dbReference type="Proteomes" id="UP000218231">
    <property type="component" value="Unassembled WGS sequence"/>
</dbReference>
<keyword evidence="11" id="KW-1185">Reference proteome</keyword>
<comment type="caution">
    <text evidence="10">The sequence shown here is derived from an EMBL/GenBank/DDBJ whole genome shotgun (WGS) entry which is preliminary data.</text>
</comment>
<protein>
    <recommendedName>
        <fullName evidence="9">S1 motif domain-containing protein</fullName>
    </recommendedName>
</protein>
<dbReference type="AlphaFoldDB" id="A0A2A2KH05"/>
<dbReference type="GO" id="GO:0017057">
    <property type="term" value="F:6-phosphogluconolactonase activity"/>
    <property type="evidence" value="ECO:0007669"/>
    <property type="project" value="InterPro"/>
</dbReference>
<feature type="compositionally biased region" description="Basic and acidic residues" evidence="8">
    <location>
        <begin position="642"/>
        <end position="659"/>
    </location>
</feature>
<keyword evidence="4" id="KW-0698">rRNA processing</keyword>
<dbReference type="InterPro" id="IPR004088">
    <property type="entry name" value="KH_dom_type_1"/>
</dbReference>
<dbReference type="Pfam" id="PF14382">
    <property type="entry name" value="ECR1_N"/>
    <property type="match status" value="1"/>
</dbReference>
<dbReference type="PANTHER" id="PTHR11054:SF0">
    <property type="entry name" value="6-PHOSPHOGLUCONOLACTONASE"/>
    <property type="match status" value="1"/>
</dbReference>
<dbReference type="OrthoDB" id="1650at2759"/>
<evidence type="ECO:0000256" key="5">
    <source>
        <dbReference type="ARBA" id="ARBA00022835"/>
    </source>
</evidence>
<dbReference type="SUPFAM" id="SSF110324">
    <property type="entry name" value="Ribosomal L27 protein-like"/>
    <property type="match status" value="1"/>
</dbReference>
<dbReference type="InterPro" id="IPR005900">
    <property type="entry name" value="6-phosphogluconolactonase_DevB"/>
</dbReference>
<comment type="similarity">
    <text evidence="3">Belongs to the glucosamine/galactosamine-6-phosphate isomerase family. 6-phosphogluconolactonase subfamily.</text>
</comment>
<accession>A0A2A2KH05</accession>
<dbReference type="InterPro" id="IPR003029">
    <property type="entry name" value="S1_domain"/>
</dbReference>
<dbReference type="GO" id="GO:0005634">
    <property type="term" value="C:nucleus"/>
    <property type="evidence" value="ECO:0007669"/>
    <property type="project" value="UniProtKB-SubCell"/>
</dbReference>
<dbReference type="CDD" id="cd01400">
    <property type="entry name" value="6PGL"/>
    <property type="match status" value="1"/>
</dbReference>
<dbReference type="GO" id="GO:0005975">
    <property type="term" value="P:carbohydrate metabolic process"/>
    <property type="evidence" value="ECO:0007669"/>
    <property type="project" value="InterPro"/>
</dbReference>
<dbReference type="STRING" id="2018661.A0A2A2KH05"/>
<dbReference type="SUPFAM" id="SSF54791">
    <property type="entry name" value="Eukaryotic type KH-domain (KH-domain type I)"/>
    <property type="match status" value="1"/>
</dbReference>
<evidence type="ECO:0000259" key="9">
    <source>
        <dbReference type="PROSITE" id="PS50126"/>
    </source>
</evidence>
<dbReference type="Gene3D" id="3.40.50.1360">
    <property type="match status" value="1"/>
</dbReference>
<gene>
    <name evidence="10" type="ORF">WR25_14320</name>
</gene>
<dbReference type="InterPro" id="IPR036612">
    <property type="entry name" value="KH_dom_type_1_sf"/>
</dbReference>
<comment type="subcellular location">
    <subcellularLocation>
        <location evidence="1">Nucleus</location>
    </subcellularLocation>
</comment>
<organism evidence="10 11">
    <name type="scientific">Diploscapter pachys</name>
    <dbReference type="NCBI Taxonomy" id="2018661"/>
    <lineage>
        <taxon>Eukaryota</taxon>
        <taxon>Metazoa</taxon>
        <taxon>Ecdysozoa</taxon>
        <taxon>Nematoda</taxon>
        <taxon>Chromadorea</taxon>
        <taxon>Rhabditida</taxon>
        <taxon>Rhabditina</taxon>
        <taxon>Rhabditomorpha</taxon>
        <taxon>Rhabditoidea</taxon>
        <taxon>Rhabditidae</taxon>
        <taxon>Diploscapter</taxon>
    </lineage>
</organism>
<evidence type="ECO:0000256" key="1">
    <source>
        <dbReference type="ARBA" id="ARBA00004123"/>
    </source>
</evidence>
<dbReference type="FunFam" id="2.40.50.140:FF:000038">
    <property type="entry name" value="Exosome complex component RRP4"/>
    <property type="match status" value="1"/>
</dbReference>
<dbReference type="GO" id="GO:0003723">
    <property type="term" value="F:RNA binding"/>
    <property type="evidence" value="ECO:0007669"/>
    <property type="project" value="UniProtKB-KW"/>
</dbReference>
<feature type="region of interest" description="Disordered" evidence="8">
    <location>
        <begin position="331"/>
        <end position="364"/>
    </location>
</feature>
<evidence type="ECO:0000313" key="11">
    <source>
        <dbReference type="Proteomes" id="UP000218231"/>
    </source>
</evidence>
<dbReference type="Pfam" id="PF01182">
    <property type="entry name" value="Glucosamine_iso"/>
    <property type="match status" value="1"/>
</dbReference>
<evidence type="ECO:0000256" key="6">
    <source>
        <dbReference type="ARBA" id="ARBA00022884"/>
    </source>
</evidence>
<dbReference type="GO" id="GO:0000178">
    <property type="term" value="C:exosome (RNase complex)"/>
    <property type="evidence" value="ECO:0007669"/>
    <property type="project" value="UniProtKB-KW"/>
</dbReference>
<dbReference type="GO" id="GO:0006364">
    <property type="term" value="P:rRNA processing"/>
    <property type="evidence" value="ECO:0007669"/>
    <property type="project" value="UniProtKB-KW"/>
</dbReference>
<dbReference type="PROSITE" id="PS50126">
    <property type="entry name" value="S1"/>
    <property type="match status" value="1"/>
</dbReference>
<dbReference type="SMART" id="SM00316">
    <property type="entry name" value="S1"/>
    <property type="match status" value="1"/>
</dbReference>
<feature type="domain" description="S1 motif" evidence="9">
    <location>
        <begin position="92"/>
        <end position="170"/>
    </location>
</feature>
<proteinExistence type="inferred from homology"/>
<evidence type="ECO:0000256" key="7">
    <source>
        <dbReference type="ARBA" id="ARBA00023242"/>
    </source>
</evidence>
<keyword evidence="6" id="KW-0694">RNA-binding</keyword>
<dbReference type="EMBL" id="LIAE01008638">
    <property type="protein sequence ID" value="PAV73231.1"/>
    <property type="molecule type" value="Genomic_DNA"/>
</dbReference>
<name>A0A2A2KH05_9BILA</name>
<dbReference type="GO" id="GO:0006098">
    <property type="term" value="P:pentose-phosphate shunt"/>
    <property type="evidence" value="ECO:0007669"/>
    <property type="project" value="InterPro"/>
</dbReference>
<dbReference type="Gene3D" id="2.40.50.100">
    <property type="match status" value="1"/>
</dbReference>
<dbReference type="Gene3D" id="2.40.50.140">
    <property type="entry name" value="Nucleic acid-binding proteins"/>
    <property type="match status" value="1"/>
</dbReference>
<feature type="compositionally biased region" description="Polar residues" evidence="8">
    <location>
        <begin position="622"/>
        <end position="640"/>
    </location>
</feature>
<dbReference type="InterPro" id="IPR037171">
    <property type="entry name" value="NagB/RpiA_transferase-like"/>
</dbReference>
<dbReference type="CDD" id="cd05789">
    <property type="entry name" value="S1_Rrp4"/>
    <property type="match status" value="1"/>
</dbReference>